<dbReference type="GO" id="GO:0046872">
    <property type="term" value="F:metal ion binding"/>
    <property type="evidence" value="ECO:0007669"/>
    <property type="project" value="UniProtKB-UniRule"/>
</dbReference>
<dbReference type="InterPro" id="IPR001567">
    <property type="entry name" value="Pept_M3A_M3B_dom"/>
</dbReference>
<dbReference type="PANTHER" id="PTHR11804">
    <property type="entry name" value="PROTEASE M3 THIMET OLIGOPEPTIDASE-RELATED"/>
    <property type="match status" value="1"/>
</dbReference>
<protein>
    <submittedName>
        <fullName evidence="9">Peptidase family M3</fullName>
    </submittedName>
</protein>
<dbReference type="AlphaFoldDB" id="A0A9P8VNP5"/>
<keyword evidence="2 7" id="KW-0645">Protease</keyword>
<feature type="domain" description="Peptidase M3A/M3B catalytic" evidence="8">
    <location>
        <begin position="221"/>
        <end position="677"/>
    </location>
</feature>
<dbReference type="GO" id="GO:0006508">
    <property type="term" value="P:proteolysis"/>
    <property type="evidence" value="ECO:0007669"/>
    <property type="project" value="UniProtKB-KW"/>
</dbReference>
<evidence type="ECO:0000256" key="2">
    <source>
        <dbReference type="ARBA" id="ARBA00022670"/>
    </source>
</evidence>
<keyword evidence="3 7" id="KW-0479">Metal-binding</keyword>
<name>A0A9P8VNP5_9HYPO</name>
<keyword evidence="4 7" id="KW-0378">Hydrolase</keyword>
<evidence type="ECO:0000256" key="7">
    <source>
        <dbReference type="RuleBase" id="RU003435"/>
    </source>
</evidence>
<evidence type="ECO:0000313" key="10">
    <source>
        <dbReference type="Proteomes" id="UP000777438"/>
    </source>
</evidence>
<dbReference type="EMBL" id="JAGPYM010000107">
    <property type="protein sequence ID" value="KAH6867356.1"/>
    <property type="molecule type" value="Genomic_DNA"/>
</dbReference>
<dbReference type="Gene3D" id="1.20.1050.40">
    <property type="entry name" value="Endopeptidase. Chain P, domain 1"/>
    <property type="match status" value="1"/>
</dbReference>
<comment type="similarity">
    <text evidence="1 7">Belongs to the peptidase M3 family.</text>
</comment>
<evidence type="ECO:0000256" key="5">
    <source>
        <dbReference type="ARBA" id="ARBA00022833"/>
    </source>
</evidence>
<dbReference type="SUPFAM" id="SSF55486">
    <property type="entry name" value="Metalloproteases ('zincins'), catalytic domain"/>
    <property type="match status" value="1"/>
</dbReference>
<dbReference type="InterPro" id="IPR024077">
    <property type="entry name" value="Neurolysin/TOP_dom2"/>
</dbReference>
<keyword evidence="5 7" id="KW-0862">Zinc</keyword>
<evidence type="ECO:0000256" key="3">
    <source>
        <dbReference type="ARBA" id="ARBA00022723"/>
    </source>
</evidence>
<sequence length="678" mass="78316">MTSVAIPVPPQALPRIIAVEEVLPTMKTIIREQEDVFDHVAKTVHPSDACFETTIRPLIEVENRIQGRMAVIAMLRYASADRAAREASDEAVGLMRESASNITARKDLYLLVKAVKDKAEHLHFEDAKYLNSLLKDFTRSGHGRLSEDQIKLYLEKRNRIDDLRRQYNRNVRNDEGGVWLSLEELGGVPERDLARFSQGPTHPEKEDMRLVRFTRADLNAVLQHAKSETTRKKIYVANEKKLPQNVDLFKQIIMLRDENARLLGYTSHASFRLENRVAKNTEWVNGFLDELEQVLLPQGEPEMQALLERRSIDVLDNAQSMPPWDYDYYNRLVLEDFDVKHGQISEYFPLEHTISAMLDVFASCLQLRFIPIDKIEDDSTWHEDVKIWSVWDEEESSKGNFVGYLYADLLWRPNKHQGSQNVNLQCGYIRSHNTRVYPATVLMCSFPRPTASGCALLKHSEIVSLFHELGHGMHDLVSRTASVRFHGHRMPPDFFEVPSVMLENWCWTRDELKQMSCDRSNPPEKIPDELLDPLLRSRSRNRALWFLRQLAFARFDMAVHDLPSPEEGSRMDPGRVFNEFMERLRLLPNPNQEDKGHPQADFQHLVSGMDAGYYSYLCAAVFAADIYQNTFVENPRSQTAWKKYRRGILEPGGSRDEMAMLEEFLGHQPSSEYLLRGL</sequence>
<keyword evidence="10" id="KW-1185">Reference proteome</keyword>
<evidence type="ECO:0000256" key="6">
    <source>
        <dbReference type="ARBA" id="ARBA00023049"/>
    </source>
</evidence>
<accession>A0A9P8VNP5</accession>
<keyword evidence="6 7" id="KW-0482">Metalloprotease</keyword>
<dbReference type="GO" id="GO:0005758">
    <property type="term" value="C:mitochondrial intermembrane space"/>
    <property type="evidence" value="ECO:0007669"/>
    <property type="project" value="TreeGrafter"/>
</dbReference>
<dbReference type="InterPro" id="IPR045090">
    <property type="entry name" value="Pept_M3A_M3B"/>
</dbReference>
<organism evidence="9 10">
    <name type="scientific">Thelonectria olida</name>
    <dbReference type="NCBI Taxonomy" id="1576542"/>
    <lineage>
        <taxon>Eukaryota</taxon>
        <taxon>Fungi</taxon>
        <taxon>Dikarya</taxon>
        <taxon>Ascomycota</taxon>
        <taxon>Pezizomycotina</taxon>
        <taxon>Sordariomycetes</taxon>
        <taxon>Hypocreomycetidae</taxon>
        <taxon>Hypocreales</taxon>
        <taxon>Nectriaceae</taxon>
        <taxon>Thelonectria</taxon>
    </lineage>
</organism>
<reference evidence="9 10" key="1">
    <citation type="journal article" date="2021" name="Nat. Commun.">
        <title>Genetic determinants of endophytism in the Arabidopsis root mycobiome.</title>
        <authorList>
            <person name="Mesny F."/>
            <person name="Miyauchi S."/>
            <person name="Thiergart T."/>
            <person name="Pickel B."/>
            <person name="Atanasova L."/>
            <person name="Karlsson M."/>
            <person name="Huettel B."/>
            <person name="Barry K.W."/>
            <person name="Haridas S."/>
            <person name="Chen C."/>
            <person name="Bauer D."/>
            <person name="Andreopoulos W."/>
            <person name="Pangilinan J."/>
            <person name="LaButti K."/>
            <person name="Riley R."/>
            <person name="Lipzen A."/>
            <person name="Clum A."/>
            <person name="Drula E."/>
            <person name="Henrissat B."/>
            <person name="Kohler A."/>
            <person name="Grigoriev I.V."/>
            <person name="Martin F.M."/>
            <person name="Hacquard S."/>
        </authorList>
    </citation>
    <scope>NUCLEOTIDE SEQUENCE [LARGE SCALE GENOMIC DNA]</scope>
    <source>
        <strain evidence="9 10">MPI-CAGE-CH-0241</strain>
    </source>
</reference>
<evidence type="ECO:0000313" key="9">
    <source>
        <dbReference type="EMBL" id="KAH6867356.1"/>
    </source>
</evidence>
<dbReference type="Gene3D" id="3.40.390.10">
    <property type="entry name" value="Collagenase (Catalytic Domain)"/>
    <property type="match status" value="1"/>
</dbReference>
<proteinExistence type="inferred from homology"/>
<dbReference type="InterPro" id="IPR024080">
    <property type="entry name" value="Neurolysin/TOP_N"/>
</dbReference>
<dbReference type="OrthoDB" id="534666at2759"/>
<dbReference type="CDD" id="cd06455">
    <property type="entry name" value="M3A_TOP"/>
    <property type="match status" value="1"/>
</dbReference>
<evidence type="ECO:0000259" key="8">
    <source>
        <dbReference type="Pfam" id="PF01432"/>
    </source>
</evidence>
<dbReference type="PANTHER" id="PTHR11804:SF84">
    <property type="entry name" value="SACCHAROLYSIN"/>
    <property type="match status" value="1"/>
</dbReference>
<dbReference type="InterPro" id="IPR024079">
    <property type="entry name" value="MetalloPept_cat_dom_sf"/>
</dbReference>
<dbReference type="GO" id="GO:0006518">
    <property type="term" value="P:peptide metabolic process"/>
    <property type="evidence" value="ECO:0007669"/>
    <property type="project" value="TreeGrafter"/>
</dbReference>
<gene>
    <name evidence="9" type="ORF">B0T10DRAFT_46413</name>
</gene>
<dbReference type="Proteomes" id="UP000777438">
    <property type="component" value="Unassembled WGS sequence"/>
</dbReference>
<dbReference type="Gene3D" id="1.10.1370.10">
    <property type="entry name" value="Neurolysin, domain 3"/>
    <property type="match status" value="1"/>
</dbReference>
<comment type="caution">
    <text evidence="9">The sequence shown here is derived from an EMBL/GenBank/DDBJ whole genome shotgun (WGS) entry which is preliminary data.</text>
</comment>
<evidence type="ECO:0000256" key="1">
    <source>
        <dbReference type="ARBA" id="ARBA00006040"/>
    </source>
</evidence>
<dbReference type="Pfam" id="PF01432">
    <property type="entry name" value="Peptidase_M3"/>
    <property type="match status" value="1"/>
</dbReference>
<dbReference type="GO" id="GO:0004222">
    <property type="term" value="F:metalloendopeptidase activity"/>
    <property type="evidence" value="ECO:0007669"/>
    <property type="project" value="InterPro"/>
</dbReference>
<evidence type="ECO:0000256" key="4">
    <source>
        <dbReference type="ARBA" id="ARBA00022801"/>
    </source>
</evidence>
<comment type="cofactor">
    <cofactor evidence="7">
        <name>Zn(2+)</name>
        <dbReference type="ChEBI" id="CHEBI:29105"/>
    </cofactor>
    <text evidence="7">Binds 1 zinc ion.</text>
</comment>